<gene>
    <name evidence="1" type="ORF">NCTC8622_07801</name>
</gene>
<reference evidence="1 2" key="1">
    <citation type="submission" date="2018-06" db="EMBL/GenBank/DDBJ databases">
        <authorList>
            <consortium name="Pathogen Informatics"/>
            <person name="Doyle S."/>
        </authorList>
    </citation>
    <scope>NUCLEOTIDE SEQUENCE [LARGE SCALE GENOMIC DNA]</scope>
    <source>
        <strain evidence="1 2">NCTC8622</strain>
    </source>
</reference>
<dbReference type="Proteomes" id="UP000254079">
    <property type="component" value="Unassembled WGS sequence"/>
</dbReference>
<name>A0A377AWR4_ECOLX</name>
<sequence>MSRRYVKELAIESGTPLGIVPSSNYARLLNRDSVVKVISKDMNMVGNDLRRSESRVYAEYIVKNGKKIAAPVGGKWAIVTGKNSNARGKSEAKGMSFDKYAKIYWATK</sequence>
<dbReference type="EMBL" id="UGCP01000003">
    <property type="protein sequence ID" value="STL39811.1"/>
    <property type="molecule type" value="Genomic_DNA"/>
</dbReference>
<dbReference type="AlphaFoldDB" id="A0A377AWR4"/>
<proteinExistence type="predicted"/>
<accession>A0A377AWR4</accession>
<protein>
    <submittedName>
        <fullName evidence="1">Uncharacterized protein</fullName>
    </submittedName>
</protein>
<evidence type="ECO:0000313" key="2">
    <source>
        <dbReference type="Proteomes" id="UP000254079"/>
    </source>
</evidence>
<organism evidence="1 2">
    <name type="scientific">Escherichia coli</name>
    <dbReference type="NCBI Taxonomy" id="562"/>
    <lineage>
        <taxon>Bacteria</taxon>
        <taxon>Pseudomonadati</taxon>
        <taxon>Pseudomonadota</taxon>
        <taxon>Gammaproteobacteria</taxon>
        <taxon>Enterobacterales</taxon>
        <taxon>Enterobacteriaceae</taxon>
        <taxon>Escherichia</taxon>
    </lineage>
</organism>
<evidence type="ECO:0000313" key="1">
    <source>
        <dbReference type="EMBL" id="STL39811.1"/>
    </source>
</evidence>